<feature type="region of interest" description="Disordered" evidence="1">
    <location>
        <begin position="347"/>
        <end position="372"/>
    </location>
</feature>
<accession>A0A409X4Q7</accession>
<evidence type="ECO:0000313" key="3">
    <source>
        <dbReference type="EMBL" id="PPQ85731.1"/>
    </source>
</evidence>
<evidence type="ECO:0000256" key="1">
    <source>
        <dbReference type="SAM" id="MobiDB-lite"/>
    </source>
</evidence>
<keyword evidence="4" id="KW-1185">Reference proteome</keyword>
<dbReference type="OrthoDB" id="433924at2759"/>
<name>A0A409X4Q7_PSICY</name>
<proteinExistence type="predicted"/>
<dbReference type="InterPro" id="IPR000953">
    <property type="entry name" value="Chromo/chromo_shadow_dom"/>
</dbReference>
<feature type="compositionally biased region" description="Polar residues" evidence="1">
    <location>
        <begin position="149"/>
        <end position="158"/>
    </location>
</feature>
<feature type="compositionally biased region" description="Polar residues" evidence="1">
    <location>
        <begin position="227"/>
        <end position="239"/>
    </location>
</feature>
<dbReference type="PROSITE" id="PS50013">
    <property type="entry name" value="CHROMO_2"/>
    <property type="match status" value="1"/>
</dbReference>
<evidence type="ECO:0000313" key="4">
    <source>
        <dbReference type="Proteomes" id="UP000283269"/>
    </source>
</evidence>
<reference evidence="3 4" key="1">
    <citation type="journal article" date="2018" name="Evol. Lett.">
        <title>Horizontal gene cluster transfer increased hallucinogenic mushroom diversity.</title>
        <authorList>
            <person name="Reynolds H.T."/>
            <person name="Vijayakumar V."/>
            <person name="Gluck-Thaler E."/>
            <person name="Korotkin H.B."/>
            <person name="Matheny P.B."/>
            <person name="Slot J.C."/>
        </authorList>
    </citation>
    <scope>NUCLEOTIDE SEQUENCE [LARGE SCALE GENOMIC DNA]</scope>
    <source>
        <strain evidence="3 4">2631</strain>
    </source>
</reference>
<feature type="domain" description="Chromo" evidence="2">
    <location>
        <begin position="12"/>
        <end position="83"/>
    </location>
</feature>
<dbReference type="Gene3D" id="2.40.50.40">
    <property type="match status" value="1"/>
</dbReference>
<dbReference type="STRING" id="93625.A0A409X4Q7"/>
<gene>
    <name evidence="3" type="ORF">CVT25_003109</name>
</gene>
<feature type="compositionally biased region" description="Polar residues" evidence="1">
    <location>
        <begin position="360"/>
        <end position="372"/>
    </location>
</feature>
<comment type="caution">
    <text evidence="3">The sequence shown here is derived from an EMBL/GenBank/DDBJ whole genome shotgun (WGS) entry which is preliminary data.</text>
</comment>
<dbReference type="EMBL" id="NHYD01002645">
    <property type="protein sequence ID" value="PPQ85731.1"/>
    <property type="molecule type" value="Genomic_DNA"/>
</dbReference>
<feature type="region of interest" description="Disordered" evidence="1">
    <location>
        <begin position="196"/>
        <end position="279"/>
    </location>
</feature>
<feature type="compositionally biased region" description="Basic residues" evidence="1">
    <location>
        <begin position="134"/>
        <end position="143"/>
    </location>
</feature>
<sequence>MGKKSKKKEEVFHVEVITQARVARSDSTDEARWEYYVKVMWMLKSDCNSVFASWEPEKNLKAGCGRLLTSFWQHVGMDNDDYQVGYVVKAKQDWIVFLPLGYSSCIILLESEKAFFKAEFDKMLEKERNEKKVQRSKKRKRVKSREATESTSTISQEKAVSKEKSPSPSDSDDDRPLKESSGSLKIKIPKKVILSPEEDVHSPQQSHQQSPQQSLPNSPQQSLTSLFSDPSSPEITLSSRIPPKIRTTSVSAVSAKPKTTRRVTHPQAKIASMSASELATSSGITTKQRIAQGALAPTLPKNLAAIKQAPKPLPNRTPALMNLSFKKHSIPSHAPAQIDASRIEPTTTPGLRSPMVNDPTLASLNSPSAHSPQMLSNSFSSIAKPNAASNVTVAEQHFTQLSRPSTSRYIDAISPSLISTPTQPMSDVDNFLRDLMPTRPAPETPQEHIPPKPILPKSALPLPGRQKKPWTWTGPLYLNSTEQSMCNVKIQQQQLEQDKGLGFSVIFQNIEKIQVSCFYDNADFRANLDVFRAPRPIAFLAPNEDKDTHRFGVLARYVEKAKKVFLMHIFLDDNCIGHVLFFPYAHRLSVIGVDLPAYNQPASLMAAVIPYILSPAQLKQGTKISRNSISVRGKLNLKDLPKLPREPDLEYQHALRILGFSDQLFSYIKNSSSGRSFCIWWERPRRKSPDVETHLLARILEKTRAPHVAYNAEARLVFVHVSALGTLHKLPRFAERRAEKNYVQFYMYGTDSDLSPHVSPVQEIYPCGGIVTFTPLVMRSNPLGVLQLIRRIDNHPLWASYILPSALGLLAMLECGQIDPMSVLDKKPLMMDIILEAIAAGQVSLLEAPPEKPTVTRVATKDNVTGEETTIYLDNILEWIKKYLLLTPPRKFGALSTGIRAMLENTKLSKSEGSLFRTVMDQITIADMALMQRNPMFLSRYRRYVVVDSDMHPSRQSSYVQGLEWTPLSKFDFKDEYYPKQMS</sequence>
<dbReference type="Proteomes" id="UP000283269">
    <property type="component" value="Unassembled WGS sequence"/>
</dbReference>
<protein>
    <recommendedName>
        <fullName evidence="2">Chromo domain-containing protein</fullName>
    </recommendedName>
</protein>
<feature type="compositionally biased region" description="Low complexity" evidence="1">
    <location>
        <begin position="202"/>
        <end position="226"/>
    </location>
</feature>
<dbReference type="AlphaFoldDB" id="A0A409X4Q7"/>
<dbReference type="InParanoid" id="A0A409X4Q7"/>
<feature type="region of interest" description="Disordered" evidence="1">
    <location>
        <begin position="128"/>
        <end position="182"/>
    </location>
</feature>
<evidence type="ECO:0000259" key="2">
    <source>
        <dbReference type="PROSITE" id="PS50013"/>
    </source>
</evidence>
<organism evidence="3 4">
    <name type="scientific">Psilocybe cyanescens</name>
    <dbReference type="NCBI Taxonomy" id="93625"/>
    <lineage>
        <taxon>Eukaryota</taxon>
        <taxon>Fungi</taxon>
        <taxon>Dikarya</taxon>
        <taxon>Basidiomycota</taxon>
        <taxon>Agaricomycotina</taxon>
        <taxon>Agaricomycetes</taxon>
        <taxon>Agaricomycetidae</taxon>
        <taxon>Agaricales</taxon>
        <taxon>Agaricineae</taxon>
        <taxon>Strophariaceae</taxon>
        <taxon>Psilocybe</taxon>
    </lineage>
</organism>